<accession>A0AA38WF61</accession>
<keyword evidence="1" id="KW-1133">Transmembrane helix</keyword>
<organism evidence="2 3">
    <name type="scientific">Centaurea solstitialis</name>
    <name type="common">yellow star-thistle</name>
    <dbReference type="NCBI Taxonomy" id="347529"/>
    <lineage>
        <taxon>Eukaryota</taxon>
        <taxon>Viridiplantae</taxon>
        <taxon>Streptophyta</taxon>
        <taxon>Embryophyta</taxon>
        <taxon>Tracheophyta</taxon>
        <taxon>Spermatophyta</taxon>
        <taxon>Magnoliopsida</taxon>
        <taxon>eudicotyledons</taxon>
        <taxon>Gunneridae</taxon>
        <taxon>Pentapetalae</taxon>
        <taxon>asterids</taxon>
        <taxon>campanulids</taxon>
        <taxon>Asterales</taxon>
        <taxon>Asteraceae</taxon>
        <taxon>Carduoideae</taxon>
        <taxon>Cardueae</taxon>
        <taxon>Centaureinae</taxon>
        <taxon>Centaurea</taxon>
    </lineage>
</organism>
<evidence type="ECO:0000256" key="1">
    <source>
        <dbReference type="SAM" id="Phobius"/>
    </source>
</evidence>
<evidence type="ECO:0008006" key="4">
    <source>
        <dbReference type="Google" id="ProtNLM"/>
    </source>
</evidence>
<evidence type="ECO:0000313" key="3">
    <source>
        <dbReference type="Proteomes" id="UP001172457"/>
    </source>
</evidence>
<sequence length="66" mass="7757">MAMEMERVHGEIEKLGRHCYAVFCLGVLLIVVAISRFGFSDDDDPTTNHHRRQSERRFRALHLMEK</sequence>
<reference evidence="2" key="1">
    <citation type="submission" date="2023-03" db="EMBL/GenBank/DDBJ databases">
        <title>Chromosome-scale reference genome and RAD-based genetic map of yellow starthistle (Centaurea solstitialis) reveal putative structural variation and QTLs associated with invader traits.</title>
        <authorList>
            <person name="Reatini B."/>
            <person name="Cang F.A."/>
            <person name="Jiang Q."/>
            <person name="Mckibben M.T.W."/>
            <person name="Barker M.S."/>
            <person name="Rieseberg L.H."/>
            <person name="Dlugosch K.M."/>
        </authorList>
    </citation>
    <scope>NUCLEOTIDE SEQUENCE</scope>
    <source>
        <strain evidence="2">CAN-66</strain>
        <tissue evidence="2">Leaf</tissue>
    </source>
</reference>
<keyword evidence="1" id="KW-0472">Membrane</keyword>
<keyword evidence="1" id="KW-0812">Transmembrane</keyword>
<feature type="transmembrane region" description="Helical" evidence="1">
    <location>
        <begin position="20"/>
        <end position="39"/>
    </location>
</feature>
<evidence type="ECO:0000313" key="2">
    <source>
        <dbReference type="EMBL" id="KAJ9558967.1"/>
    </source>
</evidence>
<keyword evidence="3" id="KW-1185">Reference proteome</keyword>
<dbReference type="AlphaFoldDB" id="A0AA38WF61"/>
<comment type="caution">
    <text evidence="2">The sequence shown here is derived from an EMBL/GenBank/DDBJ whole genome shotgun (WGS) entry which is preliminary data.</text>
</comment>
<dbReference type="EMBL" id="JARYMX010000003">
    <property type="protein sequence ID" value="KAJ9558967.1"/>
    <property type="molecule type" value="Genomic_DNA"/>
</dbReference>
<name>A0AA38WF61_9ASTR</name>
<protein>
    <recommendedName>
        <fullName evidence="4">Transmembrane protein</fullName>
    </recommendedName>
</protein>
<proteinExistence type="predicted"/>
<dbReference type="Proteomes" id="UP001172457">
    <property type="component" value="Chromosome 3"/>
</dbReference>
<gene>
    <name evidence="2" type="ORF">OSB04_013581</name>
</gene>